<name>A0A0S2IP19_LEPBO</name>
<evidence type="ECO:0000313" key="2">
    <source>
        <dbReference type="Proteomes" id="UP000058857"/>
    </source>
</evidence>
<dbReference type="EMBL" id="CP012029">
    <property type="protein sequence ID" value="ALO25197.1"/>
    <property type="molecule type" value="Genomic_DNA"/>
</dbReference>
<dbReference type="PATRIC" id="fig|280505.15.peg.849"/>
<proteinExistence type="predicted"/>
<dbReference type="Proteomes" id="UP000058857">
    <property type="component" value="Chromosome 1"/>
</dbReference>
<sequence>MFVFYNSFYGNFIALLFSESNPTRKQMNSPNFRKFECFVIFK</sequence>
<gene>
    <name evidence="1" type="ORF">LBBP_00875</name>
</gene>
<reference evidence="1 2" key="1">
    <citation type="journal article" date="2015" name="PLoS Negl. Trop. Dis.">
        <title>Distribution of Plasmids in Distinct Leptospira Pathogenic Species.</title>
        <authorList>
            <person name="Wang Y."/>
            <person name="Zhuang X."/>
            <person name="Zhong Y."/>
            <person name="Zhang C."/>
            <person name="Zhang Y."/>
            <person name="Zeng L."/>
            <person name="Zhu Y."/>
            <person name="He P."/>
            <person name="Dong K."/>
            <person name="Pal U."/>
            <person name="Guo X."/>
            <person name="Qin J."/>
        </authorList>
    </citation>
    <scope>NUCLEOTIDE SEQUENCE [LARGE SCALE GENOMIC DNA]</scope>
    <source>
        <strain evidence="1 2">56604</strain>
    </source>
</reference>
<organism evidence="1">
    <name type="scientific">Leptospira borgpetersenii serovar Ballum</name>
    <dbReference type="NCBI Taxonomy" id="280505"/>
    <lineage>
        <taxon>Bacteria</taxon>
        <taxon>Pseudomonadati</taxon>
        <taxon>Spirochaetota</taxon>
        <taxon>Spirochaetia</taxon>
        <taxon>Leptospirales</taxon>
        <taxon>Leptospiraceae</taxon>
        <taxon>Leptospira</taxon>
    </lineage>
</organism>
<accession>A0A0S2IP19</accession>
<dbReference type="AlphaFoldDB" id="A0A0S2IP19"/>
<evidence type="ECO:0000313" key="1">
    <source>
        <dbReference type="EMBL" id="ALO25197.1"/>
    </source>
</evidence>
<protein>
    <submittedName>
        <fullName evidence="1">Uncharacterized protein</fullName>
    </submittedName>
</protein>